<dbReference type="Proteomes" id="UP000516260">
    <property type="component" value="Chromosome 5"/>
</dbReference>
<comment type="caution">
    <text evidence="15">The sequence shown here is derived from an EMBL/GenBank/DDBJ whole genome shotgun (WGS) entry which is preliminary data.</text>
</comment>
<evidence type="ECO:0000256" key="10">
    <source>
        <dbReference type="ARBA" id="ARBA00023224"/>
    </source>
</evidence>
<dbReference type="EMBL" id="SWLE01000018">
    <property type="protein sequence ID" value="TNM89197.1"/>
    <property type="molecule type" value="Genomic_DNA"/>
</dbReference>
<keyword evidence="5" id="KW-0832">Ubl conjugation</keyword>
<keyword evidence="13" id="KW-0812">Transmembrane</keyword>
<comment type="subcellular location">
    <subcellularLocation>
        <location evidence="2">Cell membrane</location>
        <topology evidence="2">Multi-pass membrane protein</topology>
    </subcellularLocation>
    <subcellularLocation>
        <location evidence="1">Cell projection</location>
    </subcellularLocation>
</comment>
<feature type="signal peptide" evidence="14">
    <location>
        <begin position="1"/>
        <end position="19"/>
    </location>
</feature>
<evidence type="ECO:0000256" key="6">
    <source>
        <dbReference type="ARBA" id="ARBA00023040"/>
    </source>
</evidence>
<proteinExistence type="predicted"/>
<keyword evidence="7" id="KW-1015">Disulfide bond</keyword>
<keyword evidence="13" id="KW-0472">Membrane</keyword>
<feature type="transmembrane region" description="Helical" evidence="13">
    <location>
        <begin position="342"/>
        <end position="368"/>
    </location>
</feature>
<dbReference type="GO" id="GO:0005886">
    <property type="term" value="C:plasma membrane"/>
    <property type="evidence" value="ECO:0007669"/>
    <property type="project" value="UniProtKB-SubCell"/>
</dbReference>
<sequence>MSPSLLLLLIVSELRLVHTSQEFVAEPEVELAEDAGTLPAETKDFLSPGDERTKVLKRFVRGTKSGSSSENDEHRRNRDDLLGYQSSPRTEGHAPARPDNRTSEPRSGLFNPLYPVTDGSYWAYAVMLLAFLLFTAGIVGNLALMCIVWHNIYLKTTWNGIIAGLALWDFLVVFFCLPVVVFHELSVRRLLGDLSCRLVPYLEYMQQNQLGGTLIATLRTQPEKIKVEICVREPSVELSDGIYSLVLTYHEARMWWFFGCYICLPLLFSLACDLLTRHILAQQQPPKDSGRKKKQPPRERRLRSTVMALTALHVACNTPESICSIVVTYVSQYVRADLLTPALPALGLIGQFLLFFRCAATPLLMLFLCRSLGQAFVDCCCCCCDECVPDGDSSPSLTTSTAVTSASAVPNLFISLQQRGIQEHFAQRTNALRRRSSSGFRYTLLKL</sequence>
<keyword evidence="13" id="KW-1133">Transmembrane helix</keyword>
<evidence type="ECO:0000256" key="7">
    <source>
        <dbReference type="ARBA" id="ARBA00023157"/>
    </source>
</evidence>
<evidence type="ECO:0000256" key="11">
    <source>
        <dbReference type="ARBA" id="ARBA00023273"/>
    </source>
</evidence>
<evidence type="ECO:0000313" key="16">
    <source>
        <dbReference type="Proteomes" id="UP000516260"/>
    </source>
</evidence>
<evidence type="ECO:0008006" key="17">
    <source>
        <dbReference type="Google" id="ProtNLM"/>
    </source>
</evidence>
<dbReference type="SUPFAM" id="SSF81321">
    <property type="entry name" value="Family A G protein-coupled receptor-like"/>
    <property type="match status" value="2"/>
</dbReference>
<organism evidence="15 16">
    <name type="scientific">Takifugu bimaculatus</name>
    <dbReference type="NCBI Taxonomy" id="433685"/>
    <lineage>
        <taxon>Eukaryota</taxon>
        <taxon>Metazoa</taxon>
        <taxon>Chordata</taxon>
        <taxon>Craniata</taxon>
        <taxon>Vertebrata</taxon>
        <taxon>Euteleostomi</taxon>
        <taxon>Actinopterygii</taxon>
        <taxon>Neopterygii</taxon>
        <taxon>Teleostei</taxon>
        <taxon>Neoteleostei</taxon>
        <taxon>Acanthomorphata</taxon>
        <taxon>Eupercaria</taxon>
        <taxon>Tetraodontiformes</taxon>
        <taxon>Tetradontoidea</taxon>
        <taxon>Tetraodontidae</taxon>
        <taxon>Takifugu</taxon>
    </lineage>
</organism>
<evidence type="ECO:0000256" key="8">
    <source>
        <dbReference type="ARBA" id="ARBA00023170"/>
    </source>
</evidence>
<evidence type="ECO:0000256" key="1">
    <source>
        <dbReference type="ARBA" id="ARBA00004316"/>
    </source>
</evidence>
<evidence type="ECO:0000256" key="2">
    <source>
        <dbReference type="ARBA" id="ARBA00004651"/>
    </source>
</evidence>
<dbReference type="GO" id="GO:0007193">
    <property type="term" value="P:adenylate cyclase-inhibiting G protein-coupled receptor signaling pathway"/>
    <property type="evidence" value="ECO:0007669"/>
    <property type="project" value="TreeGrafter"/>
</dbReference>
<dbReference type="PANTHER" id="PTHR46216:SF4">
    <property type="entry name" value="G-PROTEIN COUPLED RECEPTOR 37-LIKE 1"/>
    <property type="match status" value="1"/>
</dbReference>
<evidence type="ECO:0000256" key="9">
    <source>
        <dbReference type="ARBA" id="ARBA00023180"/>
    </source>
</evidence>
<keyword evidence="6" id="KW-0297">G-protein coupled receptor</keyword>
<evidence type="ECO:0000256" key="5">
    <source>
        <dbReference type="ARBA" id="ARBA00022843"/>
    </source>
</evidence>
<evidence type="ECO:0000256" key="3">
    <source>
        <dbReference type="ARBA" id="ARBA00022475"/>
    </source>
</evidence>
<evidence type="ECO:0000256" key="13">
    <source>
        <dbReference type="SAM" id="Phobius"/>
    </source>
</evidence>
<keyword evidence="4 14" id="KW-0732">Signal</keyword>
<dbReference type="GO" id="GO:0042995">
    <property type="term" value="C:cell projection"/>
    <property type="evidence" value="ECO:0007669"/>
    <property type="project" value="UniProtKB-SubCell"/>
</dbReference>
<feature type="transmembrane region" description="Helical" evidence="13">
    <location>
        <begin position="121"/>
        <end position="149"/>
    </location>
</feature>
<feature type="compositionally biased region" description="Basic and acidic residues" evidence="12">
    <location>
        <begin position="90"/>
        <end position="104"/>
    </location>
</feature>
<feature type="transmembrane region" description="Helical" evidence="13">
    <location>
        <begin position="306"/>
        <end position="330"/>
    </location>
</feature>
<dbReference type="AlphaFoldDB" id="A0A4Z2BBC9"/>
<dbReference type="GO" id="GO:0043235">
    <property type="term" value="C:receptor complex"/>
    <property type="evidence" value="ECO:0007669"/>
    <property type="project" value="TreeGrafter"/>
</dbReference>
<keyword evidence="11" id="KW-0966">Cell projection</keyword>
<name>A0A4Z2BBC9_9TELE</name>
<evidence type="ECO:0000313" key="15">
    <source>
        <dbReference type="EMBL" id="TNM89197.1"/>
    </source>
</evidence>
<reference evidence="15 16" key="1">
    <citation type="submission" date="2019-04" db="EMBL/GenBank/DDBJ databases">
        <title>The sequence and de novo assembly of Takifugu bimaculatus genome using PacBio and Hi-C technologies.</title>
        <authorList>
            <person name="Xu P."/>
            <person name="Liu B."/>
            <person name="Zhou Z."/>
        </authorList>
    </citation>
    <scope>NUCLEOTIDE SEQUENCE [LARGE SCALE GENOMIC DNA]</scope>
    <source>
        <strain evidence="15">TB-2018</strain>
        <tissue evidence="15">Muscle</tissue>
    </source>
</reference>
<feature type="region of interest" description="Disordered" evidence="12">
    <location>
        <begin position="60"/>
        <end position="105"/>
    </location>
</feature>
<feature type="transmembrane region" description="Helical" evidence="13">
    <location>
        <begin position="161"/>
        <end position="182"/>
    </location>
</feature>
<evidence type="ECO:0000256" key="12">
    <source>
        <dbReference type="SAM" id="MobiDB-lite"/>
    </source>
</evidence>
<dbReference type="InterPro" id="IPR003909">
    <property type="entry name" value="GPR37_orph"/>
</dbReference>
<feature type="chain" id="PRO_5021323613" description="G-protein coupled receptors family 1 profile domain-containing protein" evidence="14">
    <location>
        <begin position="20"/>
        <end position="447"/>
    </location>
</feature>
<dbReference type="GO" id="GO:0043410">
    <property type="term" value="P:positive regulation of MAPK cascade"/>
    <property type="evidence" value="ECO:0007669"/>
    <property type="project" value="TreeGrafter"/>
</dbReference>
<evidence type="ECO:0000256" key="14">
    <source>
        <dbReference type="SAM" id="SignalP"/>
    </source>
</evidence>
<dbReference type="Gene3D" id="1.20.1070.10">
    <property type="entry name" value="Rhodopsin 7-helix transmembrane proteins"/>
    <property type="match status" value="2"/>
</dbReference>
<feature type="compositionally biased region" description="Basic and acidic residues" evidence="12">
    <location>
        <begin position="71"/>
        <end position="81"/>
    </location>
</feature>
<dbReference type="GO" id="GO:0008528">
    <property type="term" value="F:G protein-coupled peptide receptor activity"/>
    <property type="evidence" value="ECO:0007669"/>
    <property type="project" value="TreeGrafter"/>
</dbReference>
<gene>
    <name evidence="15" type="ORF">fugu_005452</name>
</gene>
<keyword evidence="16" id="KW-1185">Reference proteome</keyword>
<accession>A0A4Z2BBC9</accession>
<keyword evidence="3" id="KW-1003">Cell membrane</keyword>
<dbReference type="PANTHER" id="PTHR46216">
    <property type="entry name" value="PROSAPOSIN RECEPTOR GPR37 FAMILY MEMBER"/>
    <property type="match status" value="1"/>
</dbReference>
<protein>
    <recommendedName>
        <fullName evidence="17">G-protein coupled receptors family 1 profile domain-containing protein</fullName>
    </recommendedName>
</protein>
<keyword evidence="9" id="KW-0325">Glycoprotein</keyword>
<keyword evidence="8" id="KW-0675">Receptor</keyword>
<evidence type="ECO:0000256" key="4">
    <source>
        <dbReference type="ARBA" id="ARBA00022729"/>
    </source>
</evidence>
<feature type="transmembrane region" description="Helical" evidence="13">
    <location>
        <begin position="254"/>
        <end position="275"/>
    </location>
</feature>
<keyword evidence="10" id="KW-0807">Transducer</keyword>